<dbReference type="InterPro" id="IPR025567">
    <property type="entry name" value="DUF4332"/>
</dbReference>
<dbReference type="AlphaFoldDB" id="A0A9E4KD94"/>
<comment type="caution">
    <text evidence="2">The sequence shown here is derived from an EMBL/GenBank/DDBJ whole genome shotgun (WGS) entry which is preliminary data.</text>
</comment>
<sequence>MTKLVEIEGIGATYASKLEAADIKSLEALLEQGSTKKGRKALEDSSGISGKLILRWVNMADLFRVKGIGEQYSDLLEAAGVDTVPELAQRKPEN</sequence>
<name>A0A9E4KD94_9GAMM</name>
<organism evidence="2 3">
    <name type="scientific">Candidatus Thiodiazotropha taylori</name>
    <dbReference type="NCBI Taxonomy" id="2792791"/>
    <lineage>
        <taxon>Bacteria</taxon>
        <taxon>Pseudomonadati</taxon>
        <taxon>Pseudomonadota</taxon>
        <taxon>Gammaproteobacteria</taxon>
        <taxon>Chromatiales</taxon>
        <taxon>Sedimenticolaceae</taxon>
        <taxon>Candidatus Thiodiazotropha</taxon>
    </lineage>
</organism>
<dbReference type="EMBL" id="JAEPCM010000362">
    <property type="protein sequence ID" value="MCG7946826.1"/>
    <property type="molecule type" value="Genomic_DNA"/>
</dbReference>
<proteinExistence type="predicted"/>
<protein>
    <submittedName>
        <fullName evidence="2">DUF4332 domain-containing protein</fullName>
    </submittedName>
</protein>
<reference evidence="2" key="1">
    <citation type="journal article" date="2021" name="Proc. Natl. Acad. Sci. U.S.A.">
        <title>Global biogeography of chemosynthetic symbionts reveals both localized and globally distributed symbiont groups. .</title>
        <authorList>
            <person name="Osvatic J.T."/>
            <person name="Wilkins L.G.E."/>
            <person name="Leibrecht L."/>
            <person name="Leray M."/>
            <person name="Zauner S."/>
            <person name="Polzin J."/>
            <person name="Camacho Y."/>
            <person name="Gros O."/>
            <person name="van Gils J.A."/>
            <person name="Eisen J.A."/>
            <person name="Petersen J.M."/>
            <person name="Yuen B."/>
        </authorList>
    </citation>
    <scope>NUCLEOTIDE SEQUENCE</scope>
    <source>
        <strain evidence="2">MAGclacostrist064TRANS</strain>
    </source>
</reference>
<dbReference type="Gene3D" id="1.10.150.20">
    <property type="entry name" value="5' to 3' exonuclease, C-terminal subdomain"/>
    <property type="match status" value="1"/>
</dbReference>
<evidence type="ECO:0000259" key="1">
    <source>
        <dbReference type="Pfam" id="PF14229"/>
    </source>
</evidence>
<feature type="non-terminal residue" evidence="2">
    <location>
        <position position="94"/>
    </location>
</feature>
<feature type="domain" description="DUF4332" evidence="1">
    <location>
        <begin position="8"/>
        <end position="94"/>
    </location>
</feature>
<evidence type="ECO:0000313" key="3">
    <source>
        <dbReference type="Proteomes" id="UP000886667"/>
    </source>
</evidence>
<gene>
    <name evidence="2" type="ORF">JAZ07_10830</name>
</gene>
<evidence type="ECO:0000313" key="2">
    <source>
        <dbReference type="EMBL" id="MCG7946826.1"/>
    </source>
</evidence>
<accession>A0A9E4KD94</accession>
<dbReference type="Proteomes" id="UP000886667">
    <property type="component" value="Unassembled WGS sequence"/>
</dbReference>
<dbReference type="Pfam" id="PF14229">
    <property type="entry name" value="DUF4332"/>
    <property type="match status" value="1"/>
</dbReference>